<gene>
    <name evidence="1" type="ORF">BXZ70DRAFT_448291</name>
</gene>
<name>A0A8K0XM47_9AGAR</name>
<evidence type="ECO:0000313" key="1">
    <source>
        <dbReference type="EMBL" id="KAH8092619.1"/>
    </source>
</evidence>
<dbReference type="OrthoDB" id="2794889at2759"/>
<sequence length="491" mass="55234">MLRRYKKLPFNTPPITPRKPPETVRYVSTPYASMAPPEVLLPIFQALGPTVYTDAFAYPPYRTKHQSFAYFDEAVVYSGPNLTDLVSVALVCRSWNASAVAVLYARPFIFSHRRLQQFYRTLQHNTELGTLVTHLYVFTQQCEQAKSRSFLQSNQDSKDRHRARTTLISSILLCPKLTFLLLTNRDRKKSVVLPLDAAFIRSCSLEHRLRSLTIYGSALWTTRGVSPLISPDLFLPALEVLILREVTFHGGLSFPIFPRLHSLQLTRCTYMQTPFGEPRATRVPPFLLTTENFPTVHTLLLYENYCTIDLSEELTGNLKELHCVGADLSRPALWPMNFAPPLLRRLVTSLVSATNNSLSETLPPSLQELTLILITESDLRGVAALANKIRLAVSAHSCPQALSLAQLRSVTIIEQVADASVMMGTIVAAMLSDPEFQEIAPDRWVRASMMPVVVELNELGIACEENGVRFSYNVCTRSFLAKWIGHQLTPR</sequence>
<protein>
    <recommendedName>
        <fullName evidence="3">F-box domain-containing protein</fullName>
    </recommendedName>
</protein>
<proteinExistence type="predicted"/>
<accession>A0A8K0XM47</accession>
<evidence type="ECO:0000313" key="2">
    <source>
        <dbReference type="Proteomes" id="UP000813824"/>
    </source>
</evidence>
<reference evidence="1" key="1">
    <citation type="journal article" date="2021" name="New Phytol.">
        <title>Evolutionary innovations through gain and loss of genes in the ectomycorrhizal Boletales.</title>
        <authorList>
            <person name="Wu G."/>
            <person name="Miyauchi S."/>
            <person name="Morin E."/>
            <person name="Kuo A."/>
            <person name="Drula E."/>
            <person name="Varga T."/>
            <person name="Kohler A."/>
            <person name="Feng B."/>
            <person name="Cao Y."/>
            <person name="Lipzen A."/>
            <person name="Daum C."/>
            <person name="Hundley H."/>
            <person name="Pangilinan J."/>
            <person name="Johnson J."/>
            <person name="Barry K."/>
            <person name="LaButti K."/>
            <person name="Ng V."/>
            <person name="Ahrendt S."/>
            <person name="Min B."/>
            <person name="Choi I.G."/>
            <person name="Park H."/>
            <person name="Plett J.M."/>
            <person name="Magnuson J."/>
            <person name="Spatafora J.W."/>
            <person name="Nagy L.G."/>
            <person name="Henrissat B."/>
            <person name="Grigoriev I.V."/>
            <person name="Yang Z.L."/>
            <person name="Xu J."/>
            <person name="Martin F.M."/>
        </authorList>
    </citation>
    <scope>NUCLEOTIDE SEQUENCE</scope>
    <source>
        <strain evidence="1">KKN 215</strain>
    </source>
</reference>
<keyword evidence="2" id="KW-1185">Reference proteome</keyword>
<dbReference type="EMBL" id="JAEVFJ010000031">
    <property type="protein sequence ID" value="KAH8092619.1"/>
    <property type="molecule type" value="Genomic_DNA"/>
</dbReference>
<organism evidence="1 2">
    <name type="scientific">Cristinia sonorae</name>
    <dbReference type="NCBI Taxonomy" id="1940300"/>
    <lineage>
        <taxon>Eukaryota</taxon>
        <taxon>Fungi</taxon>
        <taxon>Dikarya</taxon>
        <taxon>Basidiomycota</taxon>
        <taxon>Agaricomycotina</taxon>
        <taxon>Agaricomycetes</taxon>
        <taxon>Agaricomycetidae</taxon>
        <taxon>Agaricales</taxon>
        <taxon>Pleurotineae</taxon>
        <taxon>Stephanosporaceae</taxon>
        <taxon>Cristinia</taxon>
    </lineage>
</organism>
<comment type="caution">
    <text evidence="1">The sequence shown here is derived from an EMBL/GenBank/DDBJ whole genome shotgun (WGS) entry which is preliminary data.</text>
</comment>
<dbReference type="AlphaFoldDB" id="A0A8K0XM47"/>
<dbReference type="Proteomes" id="UP000813824">
    <property type="component" value="Unassembled WGS sequence"/>
</dbReference>
<evidence type="ECO:0008006" key="3">
    <source>
        <dbReference type="Google" id="ProtNLM"/>
    </source>
</evidence>
<dbReference type="SUPFAM" id="SSF52047">
    <property type="entry name" value="RNI-like"/>
    <property type="match status" value="1"/>
</dbReference>